<dbReference type="Gene3D" id="1.20.1560.10">
    <property type="entry name" value="ABC transporter type 1, transmembrane domain"/>
    <property type="match status" value="1"/>
</dbReference>
<keyword evidence="1 4" id="KW-0812">Transmembrane</keyword>
<dbReference type="GO" id="GO:0005524">
    <property type="term" value="F:ATP binding"/>
    <property type="evidence" value="ECO:0007669"/>
    <property type="project" value="InterPro"/>
</dbReference>
<dbReference type="GO" id="GO:0140359">
    <property type="term" value="F:ABC-type transporter activity"/>
    <property type="evidence" value="ECO:0007669"/>
    <property type="project" value="InterPro"/>
</dbReference>
<reference evidence="6 7" key="1">
    <citation type="submission" date="2020-08" db="EMBL/GenBank/DDBJ databases">
        <authorList>
            <person name="Koutsovoulos G."/>
            <person name="Danchin GJ E."/>
        </authorList>
    </citation>
    <scope>NUCLEOTIDE SEQUENCE [LARGE SCALE GENOMIC DNA]</scope>
</reference>
<keyword evidence="2 4" id="KW-1133">Transmembrane helix</keyword>
<dbReference type="InterPro" id="IPR011527">
    <property type="entry name" value="ABC1_TM_dom"/>
</dbReference>
<dbReference type="Pfam" id="PF00664">
    <property type="entry name" value="ABC_membrane"/>
    <property type="match status" value="1"/>
</dbReference>
<evidence type="ECO:0000256" key="3">
    <source>
        <dbReference type="ARBA" id="ARBA00023136"/>
    </source>
</evidence>
<dbReference type="SUPFAM" id="SSF90123">
    <property type="entry name" value="ABC transporter transmembrane region"/>
    <property type="match status" value="1"/>
</dbReference>
<dbReference type="OrthoDB" id="6500128at2759"/>
<feature type="transmembrane region" description="Helical" evidence="4">
    <location>
        <begin position="56"/>
        <end position="74"/>
    </location>
</feature>
<evidence type="ECO:0000256" key="2">
    <source>
        <dbReference type="ARBA" id="ARBA00022989"/>
    </source>
</evidence>
<accession>A0A6V7XSV5</accession>
<dbReference type="EMBL" id="CAJEWN010002186">
    <property type="protein sequence ID" value="CAD2202385.1"/>
    <property type="molecule type" value="Genomic_DNA"/>
</dbReference>
<comment type="caution">
    <text evidence="6">The sequence shown here is derived from an EMBL/GenBank/DDBJ whole genome shotgun (WGS) entry which is preliminary data.</text>
</comment>
<dbReference type="InterPro" id="IPR036640">
    <property type="entry name" value="ABC1_TM_sf"/>
</dbReference>
<proteinExistence type="predicted"/>
<keyword evidence="3 4" id="KW-0472">Membrane</keyword>
<evidence type="ECO:0000313" key="7">
    <source>
        <dbReference type="Proteomes" id="UP000580250"/>
    </source>
</evidence>
<organism evidence="6 7">
    <name type="scientific">Meloidogyne enterolobii</name>
    <name type="common">Root-knot nematode worm</name>
    <name type="synonym">Meloidogyne mayaguensis</name>
    <dbReference type="NCBI Taxonomy" id="390850"/>
    <lineage>
        <taxon>Eukaryota</taxon>
        <taxon>Metazoa</taxon>
        <taxon>Ecdysozoa</taxon>
        <taxon>Nematoda</taxon>
        <taxon>Chromadorea</taxon>
        <taxon>Rhabditida</taxon>
        <taxon>Tylenchina</taxon>
        <taxon>Tylenchomorpha</taxon>
        <taxon>Tylenchoidea</taxon>
        <taxon>Meloidogynidae</taxon>
        <taxon>Meloidogyninae</taxon>
        <taxon>Meloidogyne</taxon>
    </lineage>
</organism>
<feature type="domain" description="ABC transmembrane type-1" evidence="5">
    <location>
        <begin position="1"/>
        <end position="101"/>
    </location>
</feature>
<dbReference type="GO" id="GO:0016020">
    <property type="term" value="C:membrane"/>
    <property type="evidence" value="ECO:0007669"/>
    <property type="project" value="InterPro"/>
</dbReference>
<dbReference type="PROSITE" id="PS50929">
    <property type="entry name" value="ABC_TM1F"/>
    <property type="match status" value="1"/>
</dbReference>
<evidence type="ECO:0000313" key="6">
    <source>
        <dbReference type="EMBL" id="CAD2202385.1"/>
    </source>
</evidence>
<sequence>MAGAIGVDSLINYETIKHYNAEELETQRYKKAYQIFQKAEYKANASLSALNFCQNFIIGFGLTSGCLLAAYFIVSHNIEGKMLSAGDYVLFTTYLLQLFGP</sequence>
<evidence type="ECO:0000256" key="4">
    <source>
        <dbReference type="SAM" id="Phobius"/>
    </source>
</evidence>
<gene>
    <name evidence="6" type="ORF">MENT_LOCUS56013</name>
</gene>
<protein>
    <recommendedName>
        <fullName evidence="5">ABC transmembrane type-1 domain-containing protein</fullName>
    </recommendedName>
</protein>
<dbReference type="Proteomes" id="UP000580250">
    <property type="component" value="Unassembled WGS sequence"/>
</dbReference>
<evidence type="ECO:0000256" key="1">
    <source>
        <dbReference type="ARBA" id="ARBA00022692"/>
    </source>
</evidence>
<evidence type="ECO:0000259" key="5">
    <source>
        <dbReference type="PROSITE" id="PS50929"/>
    </source>
</evidence>
<dbReference type="AlphaFoldDB" id="A0A6V7XSV5"/>
<name>A0A6V7XSV5_MELEN</name>